<dbReference type="AlphaFoldDB" id="A0A9D2QTF2"/>
<comment type="caution">
    <text evidence="2">The sequence shown here is derived from an EMBL/GenBank/DDBJ whole genome shotgun (WGS) entry which is preliminary data.</text>
</comment>
<dbReference type="InterPro" id="IPR036237">
    <property type="entry name" value="Xyl_isomerase-like_sf"/>
</dbReference>
<dbReference type="PANTHER" id="PTHR12110">
    <property type="entry name" value="HYDROXYPYRUVATE ISOMERASE"/>
    <property type="match status" value="1"/>
</dbReference>
<evidence type="ECO:0000313" key="2">
    <source>
        <dbReference type="EMBL" id="HJD28907.1"/>
    </source>
</evidence>
<dbReference type="InterPro" id="IPR050312">
    <property type="entry name" value="IolE/XylAMocC-like"/>
</dbReference>
<dbReference type="PANTHER" id="PTHR12110:SF21">
    <property type="entry name" value="XYLOSE ISOMERASE-LIKE TIM BARREL DOMAIN-CONTAINING PROTEIN"/>
    <property type="match status" value="1"/>
</dbReference>
<reference evidence="2" key="2">
    <citation type="submission" date="2021-04" db="EMBL/GenBank/DDBJ databases">
        <authorList>
            <person name="Gilroy R."/>
        </authorList>
    </citation>
    <scope>NUCLEOTIDE SEQUENCE</scope>
    <source>
        <strain evidence="2">ChiBcec6-4105</strain>
    </source>
</reference>
<accession>A0A9D2QTF2</accession>
<dbReference type="SUPFAM" id="SSF51658">
    <property type="entry name" value="Xylose isomerase-like"/>
    <property type="match status" value="1"/>
</dbReference>
<reference evidence="2" key="1">
    <citation type="journal article" date="2021" name="PeerJ">
        <title>Extensive microbial diversity within the chicken gut microbiome revealed by metagenomics and culture.</title>
        <authorList>
            <person name="Gilroy R."/>
            <person name="Ravi A."/>
            <person name="Getino M."/>
            <person name="Pursley I."/>
            <person name="Horton D.L."/>
            <person name="Alikhan N.F."/>
            <person name="Baker D."/>
            <person name="Gharbi K."/>
            <person name="Hall N."/>
            <person name="Watson M."/>
            <person name="Adriaenssens E.M."/>
            <person name="Foster-Nyarko E."/>
            <person name="Jarju S."/>
            <person name="Secka A."/>
            <person name="Antonio M."/>
            <person name="Oren A."/>
            <person name="Chaudhuri R.R."/>
            <person name="La Ragione R."/>
            <person name="Hildebrand F."/>
            <person name="Pallen M.J."/>
        </authorList>
    </citation>
    <scope>NUCLEOTIDE SEQUENCE</scope>
    <source>
        <strain evidence="2">ChiBcec6-4105</strain>
    </source>
</reference>
<name>A0A9D2QTF2_9FIRM</name>
<proteinExistence type="predicted"/>
<evidence type="ECO:0000259" key="1">
    <source>
        <dbReference type="Pfam" id="PF01261"/>
    </source>
</evidence>
<sequence length="272" mass="31683">MKLGLSSPLEHRTPEEWAENMKKIGCQAVNFPVDYEAPDSLIEAYAQAAKAQRLIIAEVGAWCNPIAPDREVRKKALERCRGQLRLADALGACCCGNVSGSKGERWDGPYRENFTEETWRDMVKSIQEIIDDVKPQNTFYTIEPMPWMYPMGPEEYRRLLEDVDREQFAVHMDIFNWITSPQRYFRHEEFMEKCFEMLGAHIKSCHLKDVLLKQEFILQLEETACGQGGLNLKKYRELIDRTDPDIPVIIEHLDSDREYLESLGYIRNIFKI</sequence>
<dbReference type="Gene3D" id="3.20.20.150">
    <property type="entry name" value="Divalent-metal-dependent TIM barrel enzymes"/>
    <property type="match status" value="1"/>
</dbReference>
<dbReference type="InterPro" id="IPR013022">
    <property type="entry name" value="Xyl_isomerase-like_TIM-brl"/>
</dbReference>
<organism evidence="2 3">
    <name type="scientific">Candidatus Blautia avicola</name>
    <dbReference type="NCBI Taxonomy" id="2838483"/>
    <lineage>
        <taxon>Bacteria</taxon>
        <taxon>Bacillati</taxon>
        <taxon>Bacillota</taxon>
        <taxon>Clostridia</taxon>
        <taxon>Lachnospirales</taxon>
        <taxon>Lachnospiraceae</taxon>
        <taxon>Blautia</taxon>
    </lineage>
</organism>
<feature type="domain" description="Xylose isomerase-like TIM barrel" evidence="1">
    <location>
        <begin position="20"/>
        <end position="268"/>
    </location>
</feature>
<evidence type="ECO:0000313" key="3">
    <source>
        <dbReference type="Proteomes" id="UP000823892"/>
    </source>
</evidence>
<protein>
    <submittedName>
        <fullName evidence="2">Sugar phosphate isomerase/epimerase</fullName>
    </submittedName>
</protein>
<dbReference type="GO" id="GO:0016853">
    <property type="term" value="F:isomerase activity"/>
    <property type="evidence" value="ECO:0007669"/>
    <property type="project" value="UniProtKB-KW"/>
</dbReference>
<dbReference type="Pfam" id="PF01261">
    <property type="entry name" value="AP_endonuc_2"/>
    <property type="match status" value="1"/>
</dbReference>
<dbReference type="EMBL" id="DWUY01000180">
    <property type="protein sequence ID" value="HJD28907.1"/>
    <property type="molecule type" value="Genomic_DNA"/>
</dbReference>
<dbReference type="Proteomes" id="UP000823892">
    <property type="component" value="Unassembled WGS sequence"/>
</dbReference>
<keyword evidence="2" id="KW-0413">Isomerase</keyword>
<gene>
    <name evidence="2" type="ORF">H9914_07950</name>
</gene>